<evidence type="ECO:0000259" key="2">
    <source>
        <dbReference type="Pfam" id="PF00248"/>
    </source>
</evidence>
<organism evidence="3">
    <name type="scientific">mine drainage metagenome</name>
    <dbReference type="NCBI Taxonomy" id="410659"/>
    <lineage>
        <taxon>unclassified sequences</taxon>
        <taxon>metagenomes</taxon>
        <taxon>ecological metagenomes</taxon>
    </lineage>
</organism>
<dbReference type="PANTHER" id="PTHR43364">
    <property type="entry name" value="NADH-SPECIFIC METHYLGLYOXAL REDUCTASE-RELATED"/>
    <property type="match status" value="1"/>
</dbReference>
<dbReference type="InterPro" id="IPR023210">
    <property type="entry name" value="NADP_OxRdtase_dom"/>
</dbReference>
<dbReference type="AlphaFoldDB" id="A0A1J5PWJ3"/>
<accession>A0A1J5PWJ3</accession>
<protein>
    <submittedName>
        <fullName evidence="3">L-glyceraldehyde 3-phosphate reductase</fullName>
        <ecNumber evidence="3">1.1.1.-</ecNumber>
    </submittedName>
</protein>
<comment type="caution">
    <text evidence="3">The sequence shown here is derived from an EMBL/GenBank/DDBJ whole genome shotgun (WGS) entry which is preliminary data.</text>
</comment>
<dbReference type="PANTHER" id="PTHR43364:SF4">
    <property type="entry name" value="NAD(P)-LINKED OXIDOREDUCTASE SUPERFAMILY PROTEIN"/>
    <property type="match status" value="1"/>
</dbReference>
<dbReference type="SUPFAM" id="SSF51430">
    <property type="entry name" value="NAD(P)-linked oxidoreductase"/>
    <property type="match status" value="1"/>
</dbReference>
<reference evidence="3" key="1">
    <citation type="submission" date="2016-10" db="EMBL/GenBank/DDBJ databases">
        <title>Sequence of Gallionella enrichment culture.</title>
        <authorList>
            <person name="Poehlein A."/>
            <person name="Muehling M."/>
            <person name="Daniel R."/>
        </authorList>
    </citation>
    <scope>NUCLEOTIDE SEQUENCE</scope>
</reference>
<dbReference type="Gene3D" id="3.20.20.100">
    <property type="entry name" value="NADP-dependent oxidoreductase domain"/>
    <property type="match status" value="1"/>
</dbReference>
<dbReference type="GO" id="GO:0005829">
    <property type="term" value="C:cytosol"/>
    <property type="evidence" value="ECO:0007669"/>
    <property type="project" value="UniProtKB-ARBA"/>
</dbReference>
<dbReference type="InterPro" id="IPR036812">
    <property type="entry name" value="NAD(P)_OxRdtase_dom_sf"/>
</dbReference>
<evidence type="ECO:0000256" key="1">
    <source>
        <dbReference type="ARBA" id="ARBA00023002"/>
    </source>
</evidence>
<evidence type="ECO:0000313" key="3">
    <source>
        <dbReference type="EMBL" id="OIQ75849.1"/>
    </source>
</evidence>
<dbReference type="FunFam" id="3.20.20.100:FF:000004">
    <property type="entry name" value="Oxidoreductase, aldo/keto reductase"/>
    <property type="match status" value="1"/>
</dbReference>
<dbReference type="GO" id="GO:0016491">
    <property type="term" value="F:oxidoreductase activity"/>
    <property type="evidence" value="ECO:0007669"/>
    <property type="project" value="UniProtKB-KW"/>
</dbReference>
<dbReference type="EMBL" id="MLJW01002038">
    <property type="protein sequence ID" value="OIQ75849.1"/>
    <property type="molecule type" value="Genomic_DNA"/>
</dbReference>
<dbReference type="InterPro" id="IPR050523">
    <property type="entry name" value="AKR_Detox_Biosynth"/>
</dbReference>
<name>A0A1J5PWJ3_9ZZZZ</name>
<feature type="domain" description="NADP-dependent oxidoreductase" evidence="2">
    <location>
        <begin position="18"/>
        <end position="318"/>
    </location>
</feature>
<dbReference type="Pfam" id="PF00248">
    <property type="entry name" value="Aldo_ket_red"/>
    <property type="match status" value="1"/>
</dbReference>
<gene>
    <name evidence="3" type="primary">gpr_21</name>
    <name evidence="3" type="ORF">GALL_424770</name>
</gene>
<dbReference type="EC" id="1.1.1.-" evidence="3"/>
<keyword evidence="1 3" id="KW-0560">Oxidoreductase</keyword>
<sequence>MRYRTLGHSGVVVSSYALGTMTFGNEADETTSHAILDDYVAAGGNLIDTADVYSAGTSEEIIGRWLASHPTERAQMVIATKGRFPLGTGPNDLGTSRRHLRLALDASLRRLGVEHVDLYQMHAWDATTPIEETLRFLDDAVSAGKIGYYGFSNYLGWQLTKAVHVARALGFTAPITLQPQYSLLVREIESEVVPASLDAGIGLLPWSPLAGGWLTGKYRRDTDPTGATRLGEDPARGMEAWEPRNKQERTWRVIDAVGTVAEAHGIDHARVSLAWLEARPAVTSVILGARTPAQLADNLGAADVVLAAEEIEHLDAVSAPDLADYPYGAGGVAQRRRPLTGGR</sequence>
<proteinExistence type="predicted"/>